<evidence type="ECO:0000256" key="10">
    <source>
        <dbReference type="ARBA" id="ARBA00022982"/>
    </source>
</evidence>
<evidence type="ECO:0000256" key="12">
    <source>
        <dbReference type="ARBA" id="ARBA00023128"/>
    </source>
</evidence>
<keyword evidence="19" id="KW-1185">Reference proteome</keyword>
<dbReference type="Proteomes" id="UP000245119">
    <property type="component" value="Linkage Group LG9"/>
</dbReference>
<evidence type="ECO:0000256" key="7">
    <source>
        <dbReference type="ARBA" id="ARBA00022692"/>
    </source>
</evidence>
<evidence type="ECO:0000256" key="14">
    <source>
        <dbReference type="ARBA" id="ARBA00030753"/>
    </source>
</evidence>
<dbReference type="AlphaFoldDB" id="A0A2T7NUR1"/>
<keyword evidence="10" id="KW-0249">Electron transport</keyword>
<dbReference type="InterPro" id="IPR019329">
    <property type="entry name" value="NADH_UbQ_OxRdtase_ESSS_su"/>
</dbReference>
<dbReference type="Pfam" id="PF10183">
    <property type="entry name" value="ESSS"/>
    <property type="match status" value="1"/>
</dbReference>
<reference evidence="18 19" key="1">
    <citation type="submission" date="2018-04" db="EMBL/GenBank/DDBJ databases">
        <title>The genome of golden apple snail Pomacea canaliculata provides insight into stress tolerance and invasive adaptation.</title>
        <authorList>
            <person name="Liu C."/>
            <person name="Liu B."/>
            <person name="Ren Y."/>
            <person name="Zhang Y."/>
            <person name="Wang H."/>
            <person name="Li S."/>
            <person name="Jiang F."/>
            <person name="Yin L."/>
            <person name="Zhang G."/>
            <person name="Qian W."/>
            <person name="Fan W."/>
        </authorList>
    </citation>
    <scope>NUCLEOTIDE SEQUENCE [LARGE SCALE GENOMIC DNA]</scope>
    <source>
        <strain evidence="18">SZHN2017</strain>
        <tissue evidence="18">Muscle</tissue>
    </source>
</reference>
<accession>A0A2T7NUR1</accession>
<evidence type="ECO:0000256" key="4">
    <source>
        <dbReference type="ARBA" id="ARBA00018632"/>
    </source>
</evidence>
<evidence type="ECO:0000313" key="19">
    <source>
        <dbReference type="Proteomes" id="UP000245119"/>
    </source>
</evidence>
<organism evidence="18 19">
    <name type="scientific">Pomacea canaliculata</name>
    <name type="common">Golden apple snail</name>
    <dbReference type="NCBI Taxonomy" id="400727"/>
    <lineage>
        <taxon>Eukaryota</taxon>
        <taxon>Metazoa</taxon>
        <taxon>Spiralia</taxon>
        <taxon>Lophotrochozoa</taxon>
        <taxon>Mollusca</taxon>
        <taxon>Gastropoda</taxon>
        <taxon>Caenogastropoda</taxon>
        <taxon>Architaenioglossa</taxon>
        <taxon>Ampullarioidea</taxon>
        <taxon>Ampullariidae</taxon>
        <taxon>Pomacea</taxon>
    </lineage>
</organism>
<keyword evidence="6" id="KW-0679">Respiratory chain</keyword>
<keyword evidence="13 17" id="KW-0472">Membrane</keyword>
<evidence type="ECO:0000256" key="1">
    <source>
        <dbReference type="ARBA" id="ARBA00003195"/>
    </source>
</evidence>
<name>A0A2T7NUR1_POMCA</name>
<comment type="subcellular location">
    <subcellularLocation>
        <location evidence="2">Mitochondrion inner membrane</location>
        <topology evidence="2">Single-pass membrane protein</topology>
    </subcellularLocation>
</comment>
<evidence type="ECO:0000256" key="5">
    <source>
        <dbReference type="ARBA" id="ARBA00022448"/>
    </source>
</evidence>
<evidence type="ECO:0000256" key="6">
    <source>
        <dbReference type="ARBA" id="ARBA00022660"/>
    </source>
</evidence>
<dbReference type="GO" id="GO:0005743">
    <property type="term" value="C:mitochondrial inner membrane"/>
    <property type="evidence" value="ECO:0007669"/>
    <property type="project" value="UniProtKB-SubCell"/>
</dbReference>
<evidence type="ECO:0000256" key="15">
    <source>
        <dbReference type="ARBA" id="ARBA00031387"/>
    </source>
</evidence>
<feature type="transmembrane region" description="Helical" evidence="17">
    <location>
        <begin position="89"/>
        <end position="113"/>
    </location>
</feature>
<comment type="function">
    <text evidence="1">Accessory subunit of the mitochondrial membrane respiratory chain NADH dehydrogenase (Complex I), that is believed not to be involved in catalysis. Complex I functions in the transfer of electrons from NADH to the respiratory chain. The immediate electron acceptor for the enzyme is believed to be ubiquinone.</text>
</comment>
<keyword evidence="8" id="KW-0999">Mitochondrion inner membrane</keyword>
<keyword evidence="9" id="KW-0809">Transit peptide</keyword>
<evidence type="ECO:0000256" key="2">
    <source>
        <dbReference type="ARBA" id="ARBA00004434"/>
    </source>
</evidence>
<proteinExistence type="inferred from homology"/>
<evidence type="ECO:0000256" key="17">
    <source>
        <dbReference type="SAM" id="Phobius"/>
    </source>
</evidence>
<comment type="caution">
    <text evidence="18">The sequence shown here is derived from an EMBL/GenBank/DDBJ whole genome shotgun (WGS) entry which is preliminary data.</text>
</comment>
<dbReference type="OMA" id="DTKPRYW"/>
<evidence type="ECO:0000256" key="8">
    <source>
        <dbReference type="ARBA" id="ARBA00022792"/>
    </source>
</evidence>
<sequence length="166" mass="19186">MALLLRTLVRQGRTLTKLQSLRQHCLVQPTCLISTSKKNEDTSTAVQPVQKKSEELKKLEEHFANTDLEADKNWVSYGYETADPQLDYFAHHVTMFLAITVCICWGSFILAYMPDYKLRSWCQREAYLELERREREGLPLVSPDYVDPSKINLPSDEEFAGEEIIV</sequence>
<gene>
    <name evidence="18" type="ORF">C0Q70_15396</name>
</gene>
<keyword evidence="11 17" id="KW-1133">Transmembrane helix</keyword>
<keyword evidence="12" id="KW-0496">Mitochondrion</keyword>
<keyword evidence="7 17" id="KW-0812">Transmembrane</keyword>
<comment type="subunit">
    <text evidence="16">Complex I is composed of 45 different subunits. Interacts with BCAP31.</text>
</comment>
<comment type="similarity">
    <text evidence="3">Belongs to the complex I NDUFB11 subunit family.</text>
</comment>
<keyword evidence="5" id="KW-0813">Transport</keyword>
<dbReference type="PANTHER" id="PTHR13327:SF0">
    <property type="entry name" value="NADH DEHYDROGENASE [UBIQUINONE] 1 BETA SUBCOMPLEX SUBUNIT 11, MITOCHONDRIAL"/>
    <property type="match status" value="1"/>
</dbReference>
<protein>
    <recommendedName>
        <fullName evidence="4">NADH dehydrogenase [ubiquinone] 1 beta subcomplex subunit 11, mitochondrial</fullName>
    </recommendedName>
    <alternativeName>
        <fullName evidence="15">Complex I-ESSS</fullName>
    </alternativeName>
    <alternativeName>
        <fullName evidence="14">NADH-ubiquinone oxidoreductase ESSS subunit</fullName>
    </alternativeName>
</protein>
<dbReference type="PANTHER" id="PTHR13327">
    <property type="entry name" value="NADH-UBIQUINONE OXIDOREDUCTASE ESSS SUBUNIT, MITOCHONDRIAL PRECURSOR"/>
    <property type="match status" value="1"/>
</dbReference>
<evidence type="ECO:0000256" key="16">
    <source>
        <dbReference type="ARBA" id="ARBA00046528"/>
    </source>
</evidence>
<evidence type="ECO:0000256" key="13">
    <source>
        <dbReference type="ARBA" id="ARBA00023136"/>
    </source>
</evidence>
<dbReference type="EMBL" id="PZQS01000009">
    <property type="protein sequence ID" value="PVD24903.1"/>
    <property type="molecule type" value="Genomic_DNA"/>
</dbReference>
<dbReference type="STRING" id="400727.A0A2T7NUR1"/>
<evidence type="ECO:0000256" key="9">
    <source>
        <dbReference type="ARBA" id="ARBA00022946"/>
    </source>
</evidence>
<evidence type="ECO:0000256" key="3">
    <source>
        <dbReference type="ARBA" id="ARBA00008915"/>
    </source>
</evidence>
<evidence type="ECO:0000313" key="18">
    <source>
        <dbReference type="EMBL" id="PVD24903.1"/>
    </source>
</evidence>
<evidence type="ECO:0000256" key="11">
    <source>
        <dbReference type="ARBA" id="ARBA00022989"/>
    </source>
</evidence>
<dbReference type="OrthoDB" id="5917019at2759"/>